<dbReference type="EMBL" id="JAPNQM010000001">
    <property type="protein sequence ID" value="MDL0116233.1"/>
    <property type="molecule type" value="Genomic_DNA"/>
</dbReference>
<protein>
    <submittedName>
        <fullName evidence="1">Uncharacterized protein</fullName>
    </submittedName>
</protein>
<comment type="caution">
    <text evidence="1">The sequence shown here is derived from an EMBL/GenBank/DDBJ whole genome shotgun (WGS) entry which is preliminary data.</text>
</comment>
<dbReference type="Proteomes" id="UP001176210">
    <property type="component" value="Unassembled WGS sequence"/>
</dbReference>
<proteinExistence type="predicted"/>
<sequence length="100" mass="11868">MKFYLITLTLLLIALYTFIKQSYKYASVQDEVEKKKVGLNEWGSFRDDMPEIQAGDVIEHRYTPENGIEHRILRVEPPIDYEDTQAYKDNEPWFTGMGRY</sequence>
<gene>
    <name evidence="1" type="ORF">OWO77_04530</name>
</gene>
<reference evidence="1" key="2">
    <citation type="journal article" date="2023" name="Vet. Microbiol.">
        <title>Emergence of livestock-associated Mammaliicoccus sciuri ST71 co-harbouring mecA and mecC genes in Brazil.</title>
        <authorList>
            <person name="de Moura G.S."/>
            <person name="de Carvalho E."/>
            <person name="Ramos Sanchez E.M."/>
            <person name="Sellera F.P."/>
            <person name="Marques M.F.S."/>
            <person name="Heinemann M.B."/>
            <person name="De Vliegher S."/>
            <person name="Souza F.N."/>
            <person name="Mota R.A."/>
        </authorList>
    </citation>
    <scope>NUCLEOTIDE SEQUENCE</scope>
    <source>
        <strain evidence="1">BR656</strain>
    </source>
</reference>
<dbReference type="RefSeq" id="WP_285369395.1">
    <property type="nucleotide sequence ID" value="NZ_JAPNQM010000001.1"/>
</dbReference>
<organism evidence="1 2">
    <name type="scientific">Mammaliicoccus sciuri</name>
    <name type="common">Staphylococcus sciuri</name>
    <dbReference type="NCBI Taxonomy" id="1296"/>
    <lineage>
        <taxon>Bacteria</taxon>
        <taxon>Bacillati</taxon>
        <taxon>Bacillota</taxon>
        <taxon>Bacilli</taxon>
        <taxon>Bacillales</taxon>
        <taxon>Staphylococcaceae</taxon>
        <taxon>Mammaliicoccus</taxon>
    </lineage>
</organism>
<evidence type="ECO:0000313" key="1">
    <source>
        <dbReference type="EMBL" id="MDL0116233.1"/>
    </source>
</evidence>
<evidence type="ECO:0000313" key="2">
    <source>
        <dbReference type="Proteomes" id="UP001176210"/>
    </source>
</evidence>
<reference evidence="1" key="1">
    <citation type="submission" date="2022-09" db="EMBL/GenBank/DDBJ databases">
        <authorList>
            <person name="De Moura G.S."/>
            <person name="Carvalho E."/>
            <person name="Ramos Sanchez E.M."/>
            <person name="Sellera F.P."/>
            <person name="Marques M.F.S."/>
            <person name="Heinemann M.B."/>
            <person name="De Vliegher S."/>
            <person name="Souza F.N."/>
            <person name="Mota R.A."/>
        </authorList>
    </citation>
    <scope>NUCLEOTIDE SEQUENCE</scope>
    <source>
        <strain evidence="1">BR656</strain>
    </source>
</reference>
<keyword evidence="2" id="KW-1185">Reference proteome</keyword>
<accession>A0ABT7HWH8</accession>
<name>A0ABT7HWH8_MAMSC</name>